<dbReference type="VEuPathDB" id="FungiDB:MAPG_09283"/>
<protein>
    <recommendedName>
        <fullName evidence="3">G domain-containing protein</fullName>
    </recommendedName>
</protein>
<organism evidence="5 6">
    <name type="scientific">Magnaporthiopsis poae (strain ATCC 64411 / 73-15)</name>
    <name type="common">Kentucky bluegrass fungus</name>
    <name type="synonym">Magnaporthe poae</name>
    <dbReference type="NCBI Taxonomy" id="644358"/>
    <lineage>
        <taxon>Eukaryota</taxon>
        <taxon>Fungi</taxon>
        <taxon>Dikarya</taxon>
        <taxon>Ascomycota</taxon>
        <taxon>Pezizomycotina</taxon>
        <taxon>Sordariomycetes</taxon>
        <taxon>Sordariomycetidae</taxon>
        <taxon>Magnaporthales</taxon>
        <taxon>Magnaporthaceae</taxon>
        <taxon>Magnaporthiopsis</taxon>
    </lineage>
</organism>
<name>A0A0C4E9J3_MAGP6</name>
<dbReference type="SUPFAM" id="SSF52540">
    <property type="entry name" value="P-loop containing nucleoside triphosphate hydrolases"/>
    <property type="match status" value="1"/>
</dbReference>
<dbReference type="AlphaFoldDB" id="A0A0C4E9J3"/>
<evidence type="ECO:0000313" key="4">
    <source>
        <dbReference type="EMBL" id="KLU90319.1"/>
    </source>
</evidence>
<dbReference type="Gene3D" id="3.40.50.300">
    <property type="entry name" value="P-loop containing nucleotide triphosphate hydrolases"/>
    <property type="match status" value="1"/>
</dbReference>
<dbReference type="InterPro" id="IPR006073">
    <property type="entry name" value="GTP-bd"/>
</dbReference>
<dbReference type="EnsemblFungi" id="MAPG_09283T0">
    <property type="protein sequence ID" value="MAPG_09283T0"/>
    <property type="gene ID" value="MAPG_09283"/>
</dbReference>
<dbReference type="OrthoDB" id="8954335at2759"/>
<reference evidence="4" key="3">
    <citation type="submission" date="2011-03" db="EMBL/GenBank/DDBJ databases">
        <title>Annotation of Magnaporthe poae ATCC 64411.</title>
        <authorList>
            <person name="Ma L.-J."/>
            <person name="Dead R."/>
            <person name="Young S.K."/>
            <person name="Zeng Q."/>
            <person name="Gargeya S."/>
            <person name="Fitzgerald M."/>
            <person name="Haas B."/>
            <person name="Abouelleil A."/>
            <person name="Alvarado L."/>
            <person name="Arachchi H.M."/>
            <person name="Berlin A."/>
            <person name="Brown A."/>
            <person name="Chapman S.B."/>
            <person name="Chen Z."/>
            <person name="Dunbar C."/>
            <person name="Freedman E."/>
            <person name="Gearin G."/>
            <person name="Gellesch M."/>
            <person name="Goldberg J."/>
            <person name="Griggs A."/>
            <person name="Gujja S."/>
            <person name="Heiman D."/>
            <person name="Howarth C."/>
            <person name="Larson L."/>
            <person name="Lui A."/>
            <person name="MacDonald P.J.P."/>
            <person name="Mehta T."/>
            <person name="Montmayeur A."/>
            <person name="Murphy C."/>
            <person name="Neiman D."/>
            <person name="Pearson M."/>
            <person name="Priest M."/>
            <person name="Roberts A."/>
            <person name="Saif S."/>
            <person name="Shea T."/>
            <person name="Shenoy N."/>
            <person name="Sisk P."/>
            <person name="Stolte C."/>
            <person name="Sykes S."/>
            <person name="Yandava C."/>
            <person name="Wortman J."/>
            <person name="Nusbaum C."/>
            <person name="Birren B."/>
        </authorList>
    </citation>
    <scope>NUCLEOTIDE SEQUENCE</scope>
    <source>
        <strain evidence="4">ATCC 64411</strain>
    </source>
</reference>
<reference evidence="6" key="1">
    <citation type="submission" date="2010-05" db="EMBL/GenBank/DDBJ databases">
        <title>The genome sequence of Magnaporthe poae strain ATCC 64411.</title>
        <authorList>
            <person name="Ma L.-J."/>
            <person name="Dead R."/>
            <person name="Young S."/>
            <person name="Zeng Q."/>
            <person name="Koehrsen M."/>
            <person name="Alvarado L."/>
            <person name="Berlin A."/>
            <person name="Chapman S.B."/>
            <person name="Chen Z."/>
            <person name="Freedman E."/>
            <person name="Gellesch M."/>
            <person name="Goldberg J."/>
            <person name="Griggs A."/>
            <person name="Gujja S."/>
            <person name="Heilman E.R."/>
            <person name="Heiman D."/>
            <person name="Hepburn T."/>
            <person name="Howarth C."/>
            <person name="Jen D."/>
            <person name="Larson L."/>
            <person name="Mehta T."/>
            <person name="Neiman D."/>
            <person name="Pearson M."/>
            <person name="Roberts A."/>
            <person name="Saif S."/>
            <person name="Shea T."/>
            <person name="Shenoy N."/>
            <person name="Sisk P."/>
            <person name="Stolte C."/>
            <person name="Sykes S."/>
            <person name="Walk T."/>
            <person name="White J."/>
            <person name="Yandava C."/>
            <person name="Haas B."/>
            <person name="Nusbaum C."/>
            <person name="Birren B."/>
        </authorList>
    </citation>
    <scope>NUCLEOTIDE SEQUENCE [LARGE SCALE GENOMIC DNA]</scope>
    <source>
        <strain evidence="6">ATCC 64411 / 73-15</strain>
    </source>
</reference>
<dbReference type="Pfam" id="PF01926">
    <property type="entry name" value="MMR_HSR1"/>
    <property type="match status" value="1"/>
</dbReference>
<dbReference type="OMA" id="PMLFGDP"/>
<feature type="domain" description="G" evidence="3">
    <location>
        <begin position="35"/>
        <end position="122"/>
    </location>
</feature>
<feature type="region of interest" description="Disordered" evidence="2">
    <location>
        <begin position="1"/>
        <end position="20"/>
    </location>
</feature>
<dbReference type="EMBL" id="GL876974">
    <property type="protein sequence ID" value="KLU90319.1"/>
    <property type="molecule type" value="Genomic_DNA"/>
</dbReference>
<sequence length="464" mass="52396">MNDNEGGAPDAATATEMREVDEDGYPVLRPDDMIIAVMGVTGVGKSTFISHFNPAVRIGDTLRSETSEVEPYEAVIDGQKFYLVDTPGFNDTNLSDVEVLRKVAAWLNRTFRAKVRLAGIVYLHSIADPRMVGSAMRNLRMFKQLCGDGALERVVLGTTKWSTTPEEVGKQREDELVTNKAYWADLIAKGSVMLRHDKEERSARHIIKHIRSRYAKSQHNPVSLKIQTEMAGGKSLDQTSAGLEIEAERERLMAKHKKEMRVLQEEWRQAQEARDFEARRELESLKADLEAKMKKEQEDSRRMRVTLEQLHQQRNAELQRHRETAHERHLVYVRDIARQEAELNALKRLGNLEQKVAVADMERRLALAEAEASRLGGLEQQVAAANKEKDRALAEAKASRLGELEQKAAVAKMKKKLALAEAEVLRLGGLEQKAAVTKMEKILALTKAKAARLGEQIVRLRSRR</sequence>
<keyword evidence="1" id="KW-0175">Coiled coil</keyword>
<evidence type="ECO:0000313" key="5">
    <source>
        <dbReference type="EnsemblFungi" id="MAPG_09283T0"/>
    </source>
</evidence>
<dbReference type="EMBL" id="ADBL01002274">
    <property type="status" value="NOT_ANNOTATED_CDS"/>
    <property type="molecule type" value="Genomic_DNA"/>
</dbReference>
<feature type="coiled-coil region" evidence="1">
    <location>
        <begin position="351"/>
        <end position="395"/>
    </location>
</feature>
<dbReference type="eggNOG" id="ENOG502S03K">
    <property type="taxonomic scope" value="Eukaryota"/>
</dbReference>
<accession>A0A0C4E9J3</accession>
<evidence type="ECO:0000256" key="1">
    <source>
        <dbReference type="SAM" id="Coils"/>
    </source>
</evidence>
<keyword evidence="6" id="KW-1185">Reference proteome</keyword>
<dbReference type="InterPro" id="IPR027417">
    <property type="entry name" value="P-loop_NTPase"/>
</dbReference>
<evidence type="ECO:0000256" key="2">
    <source>
        <dbReference type="SAM" id="MobiDB-lite"/>
    </source>
</evidence>
<dbReference type="GO" id="GO:0005525">
    <property type="term" value="F:GTP binding"/>
    <property type="evidence" value="ECO:0007669"/>
    <property type="project" value="InterPro"/>
</dbReference>
<proteinExistence type="predicted"/>
<reference evidence="4" key="2">
    <citation type="submission" date="2010-05" db="EMBL/GenBank/DDBJ databases">
        <title>The Genome Sequence of Magnaporthe poae strain ATCC 64411.</title>
        <authorList>
            <consortium name="The Broad Institute Genome Sequencing Platform"/>
            <consortium name="Broad Institute Genome Sequencing Center for Infectious Disease"/>
            <person name="Ma L.-J."/>
            <person name="Dead R."/>
            <person name="Young S."/>
            <person name="Zeng Q."/>
            <person name="Koehrsen M."/>
            <person name="Alvarado L."/>
            <person name="Berlin A."/>
            <person name="Chapman S.B."/>
            <person name="Chen Z."/>
            <person name="Freedman E."/>
            <person name="Gellesch M."/>
            <person name="Goldberg J."/>
            <person name="Griggs A."/>
            <person name="Gujja S."/>
            <person name="Heilman E.R."/>
            <person name="Heiman D."/>
            <person name="Hepburn T."/>
            <person name="Howarth C."/>
            <person name="Jen D."/>
            <person name="Larson L."/>
            <person name="Mehta T."/>
            <person name="Neiman D."/>
            <person name="Pearson M."/>
            <person name="Roberts A."/>
            <person name="Saif S."/>
            <person name="Shea T."/>
            <person name="Shenoy N."/>
            <person name="Sisk P."/>
            <person name="Stolte C."/>
            <person name="Sykes S."/>
            <person name="Walk T."/>
            <person name="White J."/>
            <person name="Yandava C."/>
            <person name="Haas B."/>
            <person name="Nusbaum C."/>
            <person name="Birren B."/>
        </authorList>
    </citation>
    <scope>NUCLEOTIDE SEQUENCE</scope>
    <source>
        <strain evidence="4">ATCC 64411</strain>
    </source>
</reference>
<reference evidence="5" key="4">
    <citation type="journal article" date="2015" name="G3 (Bethesda)">
        <title>Genome sequences of three phytopathogenic species of the Magnaporthaceae family of fungi.</title>
        <authorList>
            <person name="Okagaki L.H."/>
            <person name="Nunes C.C."/>
            <person name="Sailsbery J."/>
            <person name="Clay B."/>
            <person name="Brown D."/>
            <person name="John T."/>
            <person name="Oh Y."/>
            <person name="Young N."/>
            <person name="Fitzgerald M."/>
            <person name="Haas B.J."/>
            <person name="Zeng Q."/>
            <person name="Young S."/>
            <person name="Adiconis X."/>
            <person name="Fan L."/>
            <person name="Levin J.Z."/>
            <person name="Mitchell T.K."/>
            <person name="Okubara P.A."/>
            <person name="Farman M.L."/>
            <person name="Kohn L.M."/>
            <person name="Birren B."/>
            <person name="Ma L.-J."/>
            <person name="Dean R.A."/>
        </authorList>
    </citation>
    <scope>NUCLEOTIDE SEQUENCE</scope>
    <source>
        <strain evidence="5">ATCC 64411 / 73-15</strain>
    </source>
</reference>
<gene>
    <name evidence="4" type="ORF">MAPG_09283</name>
</gene>
<dbReference type="Proteomes" id="UP000011715">
    <property type="component" value="Unassembled WGS sequence"/>
</dbReference>
<evidence type="ECO:0000313" key="6">
    <source>
        <dbReference type="Proteomes" id="UP000011715"/>
    </source>
</evidence>
<evidence type="ECO:0000259" key="3">
    <source>
        <dbReference type="Pfam" id="PF01926"/>
    </source>
</evidence>
<feature type="coiled-coil region" evidence="1">
    <location>
        <begin position="246"/>
        <end position="313"/>
    </location>
</feature>
<reference evidence="5" key="5">
    <citation type="submission" date="2015-06" db="UniProtKB">
        <authorList>
            <consortium name="EnsemblFungi"/>
        </authorList>
    </citation>
    <scope>IDENTIFICATION</scope>
    <source>
        <strain evidence="5">ATCC 64411</strain>
    </source>
</reference>